<feature type="chain" id="PRO_5004354848" evidence="2">
    <location>
        <begin position="30"/>
        <end position="183"/>
    </location>
</feature>
<proteinExistence type="predicted"/>
<gene>
    <name evidence="3" type="ORF">Anapl_09770</name>
</gene>
<organism evidence="3 4">
    <name type="scientific">Anas platyrhynchos</name>
    <name type="common">Mallard</name>
    <name type="synonym">Anas boschas</name>
    <dbReference type="NCBI Taxonomy" id="8839"/>
    <lineage>
        <taxon>Eukaryota</taxon>
        <taxon>Metazoa</taxon>
        <taxon>Chordata</taxon>
        <taxon>Craniata</taxon>
        <taxon>Vertebrata</taxon>
        <taxon>Euteleostomi</taxon>
        <taxon>Archelosauria</taxon>
        <taxon>Archosauria</taxon>
        <taxon>Dinosauria</taxon>
        <taxon>Saurischia</taxon>
        <taxon>Theropoda</taxon>
        <taxon>Coelurosauria</taxon>
        <taxon>Aves</taxon>
        <taxon>Neognathae</taxon>
        <taxon>Galloanserae</taxon>
        <taxon>Anseriformes</taxon>
        <taxon>Anatidae</taxon>
        <taxon>Anatinae</taxon>
        <taxon>Anas</taxon>
    </lineage>
</organism>
<protein>
    <submittedName>
        <fullName evidence="3">Uncharacterized protein</fullName>
    </submittedName>
</protein>
<feature type="signal peptide" evidence="2">
    <location>
        <begin position="1"/>
        <end position="29"/>
    </location>
</feature>
<keyword evidence="4" id="KW-1185">Reference proteome</keyword>
<evidence type="ECO:0000256" key="1">
    <source>
        <dbReference type="SAM" id="MobiDB-lite"/>
    </source>
</evidence>
<keyword evidence="2" id="KW-0732">Signal</keyword>
<dbReference type="AlphaFoldDB" id="R0LN60"/>
<evidence type="ECO:0000313" key="3">
    <source>
        <dbReference type="EMBL" id="EOB01838.1"/>
    </source>
</evidence>
<reference evidence="4" key="1">
    <citation type="journal article" date="2013" name="Nat. Genet.">
        <title>The duck genome and transcriptome provide insight into an avian influenza virus reservoir species.</title>
        <authorList>
            <person name="Huang Y."/>
            <person name="Li Y."/>
            <person name="Burt D.W."/>
            <person name="Chen H."/>
            <person name="Zhang Y."/>
            <person name="Qian W."/>
            <person name="Kim H."/>
            <person name="Gan S."/>
            <person name="Zhao Y."/>
            <person name="Li J."/>
            <person name="Yi K."/>
            <person name="Feng H."/>
            <person name="Zhu P."/>
            <person name="Li B."/>
            <person name="Liu Q."/>
            <person name="Fairley S."/>
            <person name="Magor K.E."/>
            <person name="Du Z."/>
            <person name="Hu X."/>
            <person name="Goodman L."/>
            <person name="Tafer H."/>
            <person name="Vignal A."/>
            <person name="Lee T."/>
            <person name="Kim K.W."/>
            <person name="Sheng Z."/>
            <person name="An Y."/>
            <person name="Searle S."/>
            <person name="Herrero J."/>
            <person name="Groenen M.A."/>
            <person name="Crooijmans R.P."/>
            <person name="Faraut T."/>
            <person name="Cai Q."/>
            <person name="Webster R.G."/>
            <person name="Aldridge J.R."/>
            <person name="Warren W.C."/>
            <person name="Bartschat S."/>
            <person name="Kehr S."/>
            <person name="Marz M."/>
            <person name="Stadler P.F."/>
            <person name="Smith J."/>
            <person name="Kraus R.H."/>
            <person name="Zhao Y."/>
            <person name="Ren L."/>
            <person name="Fei J."/>
            <person name="Morisson M."/>
            <person name="Kaiser P."/>
            <person name="Griffin D.K."/>
            <person name="Rao M."/>
            <person name="Pitel F."/>
            <person name="Wang J."/>
            <person name="Li N."/>
        </authorList>
    </citation>
    <scope>NUCLEOTIDE SEQUENCE [LARGE SCALE GENOMIC DNA]</scope>
</reference>
<evidence type="ECO:0000256" key="2">
    <source>
        <dbReference type="SAM" id="SignalP"/>
    </source>
</evidence>
<name>R0LN60_ANAPL</name>
<dbReference type="EMBL" id="KB743037">
    <property type="protein sequence ID" value="EOB01838.1"/>
    <property type="molecule type" value="Genomic_DNA"/>
</dbReference>
<evidence type="ECO:0000313" key="4">
    <source>
        <dbReference type="Proteomes" id="UP000296049"/>
    </source>
</evidence>
<sequence length="183" mass="19541">MLTPRLILSSSASCSLLLMAAQTLMGAKADGGDVVPNSDWALSLLCYRGVQEDACGKDGSWQRFSRCLRCFEERREQPGALLALLKENIKKMKAERMLILQVSGATPGRTSKGRANGTKRSQDRSVQGPSLVPRPHPAGVHSREAELEASTAPSRGAAEGLVCLGSIPFTRGSESGAQQMESV</sequence>
<feature type="region of interest" description="Disordered" evidence="1">
    <location>
        <begin position="102"/>
        <end position="154"/>
    </location>
</feature>
<accession>R0LN60</accession>
<dbReference type="Proteomes" id="UP000296049">
    <property type="component" value="Unassembled WGS sequence"/>
</dbReference>